<evidence type="ECO:0000256" key="3">
    <source>
        <dbReference type="ARBA" id="ARBA00012662"/>
    </source>
</evidence>
<evidence type="ECO:0000313" key="8">
    <source>
        <dbReference type="EMBL" id="KJL34258.1"/>
    </source>
</evidence>
<evidence type="ECO:0000256" key="4">
    <source>
        <dbReference type="ARBA" id="ARBA00022729"/>
    </source>
</evidence>
<dbReference type="InterPro" id="IPR017853">
    <property type="entry name" value="GH"/>
</dbReference>
<dbReference type="Gene3D" id="2.60.120.260">
    <property type="entry name" value="Galactose-binding domain-like"/>
    <property type="match status" value="1"/>
</dbReference>
<dbReference type="GO" id="GO:0005764">
    <property type="term" value="C:lysosome"/>
    <property type="evidence" value="ECO:0007669"/>
    <property type="project" value="TreeGrafter"/>
</dbReference>
<accession>A0A0F0LM99</accession>
<dbReference type="InterPro" id="IPR000933">
    <property type="entry name" value="Glyco_hydro_29"/>
</dbReference>
<name>A0A0F0LM99_9MICO</name>
<keyword evidence="6" id="KW-0326">Glycosidase</keyword>
<sequence>MRRISSPSVTTISAQTAALHPAPVQLQWQRDGVGVFLHFGLNTFFGVEWSDGTLPASGFDPVQLDARQWVAAARTAGAAYVVLTAKHHDGFCLWPTATTDYSVAASPWRDGHGDVVRELADACAEAGMGLGLYLSPWDRHEPRYPDPAAYDEVYCAQLTELCTQYGDLVEVWFDGAGSAGRVYDWERITGIVRKHQPGAVIFNMGDPDIRWIGNEDGLAADPVEYVVDVTPNDVHTDAMLGLGGARYLPPECDVSLRHGWFWQPGDEPKSLEHLLGIHYRSLGIGANLLLNVPPNQDGLIDAADLARLAEYSTELARWFGAPLVAELTALGDGRWRADFGADVAIDHLELEEELADGQRIAGHRVLDASAEVCAGGTVGVRRLHAFPARTVRSLEIVLDGPSPVLAAVRGHRTGVESAPVVPSTEDYRADDADMIMM</sequence>
<dbReference type="Gene3D" id="3.20.20.80">
    <property type="entry name" value="Glycosidases"/>
    <property type="match status" value="1"/>
</dbReference>
<dbReference type="PRINTS" id="PR00741">
    <property type="entry name" value="GLHYDRLASE29"/>
</dbReference>
<dbReference type="InterPro" id="IPR016286">
    <property type="entry name" value="FUC_metazoa-typ"/>
</dbReference>
<dbReference type="Pfam" id="PF01120">
    <property type="entry name" value="Alpha_L_fucos"/>
    <property type="match status" value="1"/>
</dbReference>
<comment type="caution">
    <text evidence="8">The sequence shown here is derived from an EMBL/GenBank/DDBJ whole genome shotgun (WGS) entry which is preliminary data.</text>
</comment>
<evidence type="ECO:0000313" key="9">
    <source>
        <dbReference type="Proteomes" id="UP000033740"/>
    </source>
</evidence>
<keyword evidence="4" id="KW-0732">Signal</keyword>
<dbReference type="EC" id="3.2.1.51" evidence="3"/>
<evidence type="ECO:0000256" key="1">
    <source>
        <dbReference type="ARBA" id="ARBA00004071"/>
    </source>
</evidence>
<dbReference type="PANTHER" id="PTHR10030:SF37">
    <property type="entry name" value="ALPHA-L-FUCOSIDASE-RELATED"/>
    <property type="match status" value="1"/>
</dbReference>
<evidence type="ECO:0000259" key="7">
    <source>
        <dbReference type="Pfam" id="PF01120"/>
    </source>
</evidence>
<protein>
    <recommendedName>
        <fullName evidence="3">alpha-L-fucosidase</fullName>
        <ecNumber evidence="3">3.2.1.51</ecNumber>
    </recommendedName>
</protein>
<comment type="function">
    <text evidence="1">Alpha-L-fucosidase is responsible for hydrolyzing the alpha-1,6-linked fucose joined to the reducing-end N-acetylglucosamine of the carbohydrate moieties of glycoproteins.</text>
</comment>
<dbReference type="AlphaFoldDB" id="A0A0F0LM99"/>
<evidence type="ECO:0000256" key="6">
    <source>
        <dbReference type="ARBA" id="ARBA00023295"/>
    </source>
</evidence>
<dbReference type="STRING" id="582680.RS86_01045"/>
<reference evidence="8 9" key="1">
    <citation type="submission" date="2015-02" db="EMBL/GenBank/DDBJ databases">
        <title>Draft genome sequences of ten Microbacterium spp. with emphasis on heavy metal contaminated environments.</title>
        <authorList>
            <person name="Corretto E."/>
        </authorList>
    </citation>
    <scope>NUCLEOTIDE SEQUENCE [LARGE SCALE GENOMIC DNA]</scope>
    <source>
        <strain evidence="8 9">ARN176</strain>
    </source>
</reference>
<proteinExistence type="inferred from homology"/>
<dbReference type="GO" id="GO:0016139">
    <property type="term" value="P:glycoside catabolic process"/>
    <property type="evidence" value="ECO:0007669"/>
    <property type="project" value="TreeGrafter"/>
</dbReference>
<dbReference type="InterPro" id="IPR057739">
    <property type="entry name" value="Glyco_hydro_29_N"/>
</dbReference>
<dbReference type="EMBL" id="JYIX01000029">
    <property type="protein sequence ID" value="KJL34258.1"/>
    <property type="molecule type" value="Genomic_DNA"/>
</dbReference>
<dbReference type="Proteomes" id="UP000033740">
    <property type="component" value="Unassembled WGS sequence"/>
</dbReference>
<gene>
    <name evidence="8" type="ORF">RS86_01045</name>
</gene>
<comment type="similarity">
    <text evidence="2">Belongs to the glycosyl hydrolase 29 family.</text>
</comment>
<organism evidence="8 9">
    <name type="scientific">Microbacterium azadirachtae</name>
    <dbReference type="NCBI Taxonomy" id="582680"/>
    <lineage>
        <taxon>Bacteria</taxon>
        <taxon>Bacillati</taxon>
        <taxon>Actinomycetota</taxon>
        <taxon>Actinomycetes</taxon>
        <taxon>Micrococcales</taxon>
        <taxon>Microbacteriaceae</taxon>
        <taxon>Microbacterium</taxon>
    </lineage>
</organism>
<dbReference type="GO" id="GO:0004560">
    <property type="term" value="F:alpha-L-fucosidase activity"/>
    <property type="evidence" value="ECO:0007669"/>
    <property type="project" value="InterPro"/>
</dbReference>
<evidence type="ECO:0000256" key="5">
    <source>
        <dbReference type="ARBA" id="ARBA00022801"/>
    </source>
</evidence>
<dbReference type="GO" id="GO:0006004">
    <property type="term" value="P:fucose metabolic process"/>
    <property type="evidence" value="ECO:0007669"/>
    <property type="project" value="InterPro"/>
</dbReference>
<keyword evidence="5" id="KW-0378">Hydrolase</keyword>
<dbReference type="PANTHER" id="PTHR10030">
    <property type="entry name" value="ALPHA-L-FUCOSIDASE"/>
    <property type="match status" value="1"/>
</dbReference>
<evidence type="ECO:0000256" key="2">
    <source>
        <dbReference type="ARBA" id="ARBA00007951"/>
    </source>
</evidence>
<keyword evidence="9" id="KW-1185">Reference proteome</keyword>
<feature type="domain" description="Glycoside hydrolase family 29 N-terminal" evidence="7">
    <location>
        <begin position="57"/>
        <end position="311"/>
    </location>
</feature>
<dbReference type="PATRIC" id="fig|582680.6.peg.1075"/>
<dbReference type="SUPFAM" id="SSF51445">
    <property type="entry name" value="(Trans)glycosidases"/>
    <property type="match status" value="1"/>
</dbReference>
<dbReference type="SMART" id="SM00812">
    <property type="entry name" value="Alpha_L_fucos"/>
    <property type="match status" value="1"/>
</dbReference>